<feature type="transmembrane region" description="Helical" evidence="1">
    <location>
        <begin position="7"/>
        <end position="26"/>
    </location>
</feature>
<protein>
    <submittedName>
        <fullName evidence="2">Uncharacterized protein</fullName>
    </submittedName>
</protein>
<evidence type="ECO:0000256" key="1">
    <source>
        <dbReference type="SAM" id="Phobius"/>
    </source>
</evidence>
<dbReference type="EMBL" id="BARS01034762">
    <property type="protein sequence ID" value="GAG25848.1"/>
    <property type="molecule type" value="Genomic_DNA"/>
</dbReference>
<proteinExistence type="predicted"/>
<organism evidence="2">
    <name type="scientific">marine sediment metagenome</name>
    <dbReference type="NCBI Taxonomy" id="412755"/>
    <lineage>
        <taxon>unclassified sequences</taxon>
        <taxon>metagenomes</taxon>
        <taxon>ecological metagenomes</taxon>
    </lineage>
</organism>
<keyword evidence="1" id="KW-0812">Transmembrane</keyword>
<comment type="caution">
    <text evidence="2">The sequence shown here is derived from an EMBL/GenBank/DDBJ whole genome shotgun (WGS) entry which is preliminary data.</text>
</comment>
<keyword evidence="1" id="KW-0472">Membrane</keyword>
<name>X0WMU7_9ZZZZ</name>
<sequence>METFNNVLTHILGLVAVGCIIAGIVGEALDTVYYLETIYWFLIAIAVSVLAVWSAIRALYAGTEVVKE</sequence>
<reference evidence="2" key="1">
    <citation type="journal article" date="2014" name="Front. Microbiol.">
        <title>High frequency of phylogenetically diverse reductive dehalogenase-homologous genes in deep subseafloor sedimentary metagenomes.</title>
        <authorList>
            <person name="Kawai M."/>
            <person name="Futagami T."/>
            <person name="Toyoda A."/>
            <person name="Takaki Y."/>
            <person name="Nishi S."/>
            <person name="Hori S."/>
            <person name="Arai W."/>
            <person name="Tsubouchi T."/>
            <person name="Morono Y."/>
            <person name="Uchiyama I."/>
            <person name="Ito T."/>
            <person name="Fujiyama A."/>
            <person name="Inagaki F."/>
            <person name="Takami H."/>
        </authorList>
    </citation>
    <scope>NUCLEOTIDE SEQUENCE</scope>
    <source>
        <strain evidence="2">Expedition CK06-06</strain>
    </source>
</reference>
<evidence type="ECO:0000313" key="2">
    <source>
        <dbReference type="EMBL" id="GAG25848.1"/>
    </source>
</evidence>
<gene>
    <name evidence="2" type="ORF">S01H1_53663</name>
</gene>
<feature type="transmembrane region" description="Helical" evidence="1">
    <location>
        <begin position="38"/>
        <end position="60"/>
    </location>
</feature>
<keyword evidence="1" id="KW-1133">Transmembrane helix</keyword>
<accession>X0WMU7</accession>
<dbReference type="AlphaFoldDB" id="X0WMU7"/>